<accession>A0A1H4INP6</accession>
<dbReference type="Proteomes" id="UP000199064">
    <property type="component" value="Unassembled WGS sequence"/>
</dbReference>
<dbReference type="InterPro" id="IPR001509">
    <property type="entry name" value="Epimerase_deHydtase"/>
</dbReference>
<protein>
    <submittedName>
        <fullName evidence="2">UDP-glucose 4-epimerase</fullName>
    </submittedName>
</protein>
<reference evidence="3" key="1">
    <citation type="submission" date="2016-10" db="EMBL/GenBank/DDBJ databases">
        <authorList>
            <person name="Varghese N."/>
            <person name="Submissions S."/>
        </authorList>
    </citation>
    <scope>NUCLEOTIDE SEQUENCE [LARGE SCALE GENOMIC DNA]</scope>
    <source>
        <strain evidence="3">ES.061</strain>
    </source>
</reference>
<evidence type="ECO:0000313" key="2">
    <source>
        <dbReference type="EMBL" id="SEB35690.1"/>
    </source>
</evidence>
<keyword evidence="3" id="KW-1185">Reference proteome</keyword>
<name>A0A1H4INP6_9HYPH</name>
<dbReference type="Gene3D" id="3.40.50.720">
    <property type="entry name" value="NAD(P)-binding Rossmann-like Domain"/>
    <property type="match status" value="1"/>
</dbReference>
<gene>
    <name evidence="2" type="ORF">SAMN05216452_0297</name>
</gene>
<dbReference type="SUPFAM" id="SSF51735">
    <property type="entry name" value="NAD(P)-binding Rossmann-fold domains"/>
    <property type="match status" value="1"/>
</dbReference>
<dbReference type="Pfam" id="PF01370">
    <property type="entry name" value="Epimerase"/>
    <property type="match status" value="1"/>
</dbReference>
<dbReference type="CDD" id="cd08946">
    <property type="entry name" value="SDR_e"/>
    <property type="match status" value="1"/>
</dbReference>
<dbReference type="PANTHER" id="PTHR43245">
    <property type="entry name" value="BIFUNCTIONAL POLYMYXIN RESISTANCE PROTEIN ARNA"/>
    <property type="match status" value="1"/>
</dbReference>
<proteinExistence type="predicted"/>
<sequence length="311" mass="33228">MTVLVFGASGFIGRHLVPYLRRHGLQALPVMRECAKQRECAGSDDCIIATCKPERLSEDLAGVEFAAIVNLASYGVSPQDRDPTLAFEANVALPFALTALAAQRKIPLLHIGSVSEYAPVEAPHRLVETAPLETGALYGATKAAGMIAALAAARARGVAFAGLRLFNVYGSGESPHRLLPSLRERLSREERVPLSAGTQVRDFIHVDDVCDAIRGTLDFIGARGGAGVFNIATGTGVTVREFAEMTCQLLGKDLGLLGFGDIRMRDGENGWSVGDPGRTTEIIGWRAQITLKEGIARILSNGHSEKPGERL</sequence>
<dbReference type="InterPro" id="IPR036291">
    <property type="entry name" value="NAD(P)-bd_dom_sf"/>
</dbReference>
<organism evidence="2 3">
    <name type="scientific">Nitratireductor aquibiodomus</name>
    <dbReference type="NCBI Taxonomy" id="204799"/>
    <lineage>
        <taxon>Bacteria</taxon>
        <taxon>Pseudomonadati</taxon>
        <taxon>Pseudomonadota</taxon>
        <taxon>Alphaproteobacteria</taxon>
        <taxon>Hyphomicrobiales</taxon>
        <taxon>Phyllobacteriaceae</taxon>
        <taxon>Nitratireductor</taxon>
    </lineage>
</organism>
<dbReference type="AlphaFoldDB" id="A0A1H4INP6"/>
<evidence type="ECO:0000313" key="3">
    <source>
        <dbReference type="Proteomes" id="UP000199064"/>
    </source>
</evidence>
<dbReference type="EMBL" id="FNSL01000001">
    <property type="protein sequence ID" value="SEB35690.1"/>
    <property type="molecule type" value="Genomic_DNA"/>
</dbReference>
<evidence type="ECO:0000259" key="1">
    <source>
        <dbReference type="Pfam" id="PF01370"/>
    </source>
</evidence>
<dbReference type="RefSeq" id="WP_177174999.1">
    <property type="nucleotide sequence ID" value="NZ_FNSL01000001.1"/>
</dbReference>
<dbReference type="PANTHER" id="PTHR43245:SF13">
    <property type="entry name" value="UDP-D-APIOSE_UDP-D-XYLOSE SYNTHASE 2"/>
    <property type="match status" value="1"/>
</dbReference>
<dbReference type="InterPro" id="IPR050177">
    <property type="entry name" value="Lipid_A_modif_metabolic_enz"/>
</dbReference>
<feature type="domain" description="NAD-dependent epimerase/dehydratase" evidence="1">
    <location>
        <begin position="3"/>
        <end position="232"/>
    </location>
</feature>